<dbReference type="VEuPathDB" id="TriTrypDB:LpyrH10_12_0030"/>
<dbReference type="AlphaFoldDB" id="A0A0N0DUD0"/>
<dbReference type="EMBL" id="LGTL01000012">
    <property type="protein sequence ID" value="KPA78698.1"/>
    <property type="molecule type" value="Genomic_DNA"/>
</dbReference>
<name>A0A0N0DUD0_LEPPY</name>
<dbReference type="EMBL" id="LGTL01000012">
    <property type="protein sequence ID" value="KPA78688.1"/>
    <property type="molecule type" value="Genomic_DNA"/>
</dbReference>
<dbReference type="SUPFAM" id="SSF52058">
    <property type="entry name" value="L domain-like"/>
    <property type="match status" value="1"/>
</dbReference>
<accession>A0A0N0DUD0</accession>
<evidence type="ECO:0000313" key="3">
    <source>
        <dbReference type="EMBL" id="KPA78688.1"/>
    </source>
</evidence>
<feature type="signal peptide" evidence="2">
    <location>
        <begin position="1"/>
        <end position="32"/>
    </location>
</feature>
<dbReference type="InterPro" id="IPR053211">
    <property type="entry name" value="DNA_repair-toleration"/>
</dbReference>
<dbReference type="VEuPathDB" id="TriTrypDB:LpyrH10_12_0110"/>
<evidence type="ECO:0000256" key="1">
    <source>
        <dbReference type="ARBA" id="ARBA00022729"/>
    </source>
</evidence>
<dbReference type="RefSeq" id="XP_015657137.1">
    <property type="nucleotide sequence ID" value="XM_015804003.1"/>
</dbReference>
<dbReference type="PANTHER" id="PTHR48060:SF21">
    <property type="entry name" value="L DOMAIN-LIKE PROTEIN"/>
    <property type="match status" value="1"/>
</dbReference>
<evidence type="ECO:0008006" key="6">
    <source>
        <dbReference type="Google" id="ProtNLM"/>
    </source>
</evidence>
<gene>
    <name evidence="3" type="ORF">ABB37_05825</name>
    <name evidence="4" type="ORF">ABB37_05833</name>
</gene>
<keyword evidence="5" id="KW-1185">Reference proteome</keyword>
<dbReference type="Proteomes" id="UP000037923">
    <property type="component" value="Unassembled WGS sequence"/>
</dbReference>
<dbReference type="GeneID" id="26906115"/>
<dbReference type="RefSeq" id="XP_015657127.1">
    <property type="nucleotide sequence ID" value="XM_015803993.1"/>
</dbReference>
<proteinExistence type="predicted"/>
<evidence type="ECO:0000313" key="5">
    <source>
        <dbReference type="Proteomes" id="UP000037923"/>
    </source>
</evidence>
<organism evidence="4 5">
    <name type="scientific">Leptomonas pyrrhocoris</name>
    <name type="common">Firebug parasite</name>
    <dbReference type="NCBI Taxonomy" id="157538"/>
    <lineage>
        <taxon>Eukaryota</taxon>
        <taxon>Discoba</taxon>
        <taxon>Euglenozoa</taxon>
        <taxon>Kinetoplastea</taxon>
        <taxon>Metakinetoplastina</taxon>
        <taxon>Trypanosomatida</taxon>
        <taxon>Trypanosomatidae</taxon>
        <taxon>Leishmaniinae</taxon>
        <taxon>Leptomonas</taxon>
    </lineage>
</organism>
<dbReference type="GeneID" id="26906123"/>
<dbReference type="Gene3D" id="3.80.10.10">
    <property type="entry name" value="Ribonuclease Inhibitor"/>
    <property type="match status" value="1"/>
</dbReference>
<protein>
    <recommendedName>
        <fullName evidence="6">Surface antigen-like protein</fullName>
    </recommendedName>
</protein>
<evidence type="ECO:0000313" key="4">
    <source>
        <dbReference type="EMBL" id="KPA78698.1"/>
    </source>
</evidence>
<evidence type="ECO:0000256" key="2">
    <source>
        <dbReference type="SAM" id="SignalP"/>
    </source>
</evidence>
<dbReference type="OrthoDB" id="2105857at2759"/>
<dbReference type="InterPro" id="IPR032675">
    <property type="entry name" value="LRR_dom_sf"/>
</dbReference>
<keyword evidence="1 2" id="KW-0732">Signal</keyword>
<feature type="chain" id="PRO_5007418631" description="Surface antigen-like protein" evidence="2">
    <location>
        <begin position="33"/>
        <end position="304"/>
    </location>
</feature>
<sequence>MSRFCSTPQPWNALALGALLLCCVISPHLAIAADGSTAPAPTPESETMKFLQALATTVPDMRNSQDEDYCGWNFVQCSADNTVTVKLTASQMTQVSSMPDLPGDVVGSLVTVTWAEGLRLYDKLTGTLPPSWGRLTQMQTLELATNALNGTLPAEWSTMTQTTEMNLADNQLLGTLPAEWSAMTQVSQMMLLNNSFCGCVPTEWTGVLRPIVDDNVSGDACATTNACHKASSSSSGEPTCFVVNCVRCAPGNSMKCSVCDSSYMLTDDSQCAPYCDAAYWLSLGSPNGWLMLALLCASVLWNLI</sequence>
<comment type="caution">
    <text evidence="4">The sequence shown here is derived from an EMBL/GenBank/DDBJ whole genome shotgun (WGS) entry which is preliminary data.</text>
</comment>
<reference evidence="4 5" key="1">
    <citation type="submission" date="2015-07" db="EMBL/GenBank/DDBJ databases">
        <title>High-quality genome of monoxenous trypanosomatid Leptomonas pyrrhocoris.</title>
        <authorList>
            <person name="Flegontov P."/>
            <person name="Butenko A."/>
            <person name="Firsov S."/>
            <person name="Vlcek C."/>
            <person name="Logacheva M.D."/>
            <person name="Field M."/>
            <person name="Filatov D."/>
            <person name="Flegontova O."/>
            <person name="Gerasimov E."/>
            <person name="Jackson A.P."/>
            <person name="Kelly S."/>
            <person name="Opperdoes F."/>
            <person name="O'Reilly A."/>
            <person name="Votypka J."/>
            <person name="Yurchenko V."/>
            <person name="Lukes J."/>
        </authorList>
    </citation>
    <scope>NUCLEOTIDE SEQUENCE [LARGE SCALE GENOMIC DNA]</scope>
    <source>
        <strain evidence="4">H10</strain>
    </source>
</reference>
<dbReference type="PANTHER" id="PTHR48060">
    <property type="entry name" value="DNA DAMAGE-REPAIR/TOLERATION PROTEIN DRT100"/>
    <property type="match status" value="1"/>
</dbReference>